<sequence length="671" mass="69156">MKVALIVVAGKAIEEMSQSCPDGGQIKAADSSSSSSSSSTAEKKKKKRRGVHAWSAAVRWLGAPNAANFMQGDWIDNASGELVWWLGDPPHVSRARAAAHAKDLQTTLPDSKLAAASSKTTMILSNRSGSFGDFLHAKKPFGFAAACAAGIMPRSFLVYAYLFDADIFRFLTTPLWTTSASTASKAGGSASNLWTTSAPTASKAAGSASTSDEVPLGRFVVAGFLVPHLVIALSVLRWWSLHPFGVMLCCARSFAATIAEFRAVAMVFFAFVGGADQVVGGFRRNPPNRLRNHPPQQQAQPAQPVAQQARPAEGAAARAGADADARRRGPTMVAVARALAPLLWRSAILEPTVLFAAAVLCGLLLPPGMADIALLLVLTAPSPLAIRGAPLLLAEAAVLAEAIRFQARRGRDAWRPQVRVGRAAQAQERDRDRRHERDRAGRRPTHWPPPLALSPAVDIGGVSVAGDGEQDAGAAYEEFICPITRSIMREPAVTPSGISYDRPNLARWVRERGTDPGTGQPLREKHLYPNLALRSTIERWAKGKGLLMEAVTPVDDEAVSPPAEGDAADAGEGDAGGAGAGAGGAAVAGAGAAAAAAAPAPRRPMARRSGGSGGVVAGGADSTRAFGGGIMGGGTAAAAAAETTGGGAGAGAGGSGQASPSPPPRPRRRGG</sequence>
<dbReference type="OrthoDB" id="10064100at2759"/>
<proteinExistence type="predicted"/>
<comment type="caution">
    <text evidence="4">The sequence shown here is derived from an EMBL/GenBank/DDBJ whole genome shotgun (WGS) entry which is preliminary data.</text>
</comment>
<evidence type="ECO:0000256" key="2">
    <source>
        <dbReference type="SAM" id="Phobius"/>
    </source>
</evidence>
<feature type="transmembrane region" description="Helical" evidence="2">
    <location>
        <begin position="261"/>
        <end position="282"/>
    </location>
</feature>
<accession>A0A830H461</accession>
<protein>
    <recommendedName>
        <fullName evidence="3">U-box domain-containing protein</fullName>
    </recommendedName>
</protein>
<evidence type="ECO:0000313" key="4">
    <source>
        <dbReference type="EMBL" id="GHP01302.1"/>
    </source>
</evidence>
<feature type="compositionally biased region" description="Basic and acidic residues" evidence="1">
    <location>
        <begin position="427"/>
        <end position="441"/>
    </location>
</feature>
<feature type="region of interest" description="Disordered" evidence="1">
    <location>
        <begin position="283"/>
        <end position="324"/>
    </location>
</feature>
<dbReference type="InterPro" id="IPR052085">
    <property type="entry name" value="WD-SAM-U-box"/>
</dbReference>
<dbReference type="PANTHER" id="PTHR46573">
    <property type="entry name" value="WD REPEAT, SAM AND U-BOX DOMAIN-CONTAINING PROTEIN 1"/>
    <property type="match status" value="1"/>
</dbReference>
<dbReference type="PROSITE" id="PS51698">
    <property type="entry name" value="U_BOX"/>
    <property type="match status" value="1"/>
</dbReference>
<dbReference type="UniPathway" id="UPA00143"/>
<dbReference type="GO" id="GO:0004842">
    <property type="term" value="F:ubiquitin-protein transferase activity"/>
    <property type="evidence" value="ECO:0007669"/>
    <property type="project" value="InterPro"/>
</dbReference>
<dbReference type="Gene3D" id="3.30.40.10">
    <property type="entry name" value="Zinc/RING finger domain, C3HC4 (zinc finger)"/>
    <property type="match status" value="1"/>
</dbReference>
<feature type="transmembrane region" description="Helical" evidence="2">
    <location>
        <begin position="219"/>
        <end position="241"/>
    </location>
</feature>
<feature type="region of interest" description="Disordered" evidence="1">
    <location>
        <begin position="416"/>
        <end position="454"/>
    </location>
</feature>
<dbReference type="Proteomes" id="UP000660262">
    <property type="component" value="Unassembled WGS sequence"/>
</dbReference>
<reference evidence="4" key="1">
    <citation type="submission" date="2020-10" db="EMBL/GenBank/DDBJ databases">
        <title>Unveiling of a novel bifunctional photoreceptor, Dualchrome1, isolated from a cosmopolitan green alga.</title>
        <authorList>
            <person name="Suzuki S."/>
            <person name="Kawachi M."/>
        </authorList>
    </citation>
    <scope>NUCLEOTIDE SEQUENCE</scope>
    <source>
        <strain evidence="4">NIES 2893</strain>
    </source>
</reference>
<dbReference type="EMBL" id="BNJQ01000001">
    <property type="protein sequence ID" value="GHP01302.1"/>
    <property type="molecule type" value="Genomic_DNA"/>
</dbReference>
<feature type="compositionally biased region" description="Gly residues" evidence="1">
    <location>
        <begin position="626"/>
        <end position="635"/>
    </location>
</feature>
<feature type="compositionally biased region" description="Low complexity" evidence="1">
    <location>
        <begin position="283"/>
        <end position="320"/>
    </location>
</feature>
<dbReference type="SMART" id="SM00504">
    <property type="entry name" value="Ubox"/>
    <property type="match status" value="1"/>
</dbReference>
<keyword evidence="5" id="KW-1185">Reference proteome</keyword>
<dbReference type="InterPro" id="IPR013083">
    <property type="entry name" value="Znf_RING/FYVE/PHD"/>
</dbReference>
<dbReference type="CDD" id="cd16655">
    <property type="entry name" value="RING-Ubox_WDSUB1-like"/>
    <property type="match status" value="1"/>
</dbReference>
<keyword evidence="2" id="KW-1133">Transmembrane helix</keyword>
<feature type="compositionally biased region" description="Gly residues" evidence="1">
    <location>
        <begin position="644"/>
        <end position="656"/>
    </location>
</feature>
<organism evidence="4 5">
    <name type="scientific">Pycnococcus provasolii</name>
    <dbReference type="NCBI Taxonomy" id="41880"/>
    <lineage>
        <taxon>Eukaryota</taxon>
        <taxon>Viridiplantae</taxon>
        <taxon>Chlorophyta</taxon>
        <taxon>Pseudoscourfieldiophyceae</taxon>
        <taxon>Pseudoscourfieldiales</taxon>
        <taxon>Pycnococcaceae</taxon>
        <taxon>Pycnococcus</taxon>
    </lineage>
</organism>
<evidence type="ECO:0000256" key="1">
    <source>
        <dbReference type="SAM" id="MobiDB-lite"/>
    </source>
</evidence>
<evidence type="ECO:0000313" key="5">
    <source>
        <dbReference type="Proteomes" id="UP000660262"/>
    </source>
</evidence>
<feature type="transmembrane region" description="Helical" evidence="2">
    <location>
        <begin position="353"/>
        <end position="378"/>
    </location>
</feature>
<name>A0A830H461_9CHLO</name>
<feature type="compositionally biased region" description="Gly residues" evidence="1">
    <location>
        <begin position="573"/>
        <end position="585"/>
    </location>
</feature>
<dbReference type="PANTHER" id="PTHR46573:SF1">
    <property type="entry name" value="WD REPEAT, SAM AND U-BOX DOMAIN-CONTAINING PROTEIN 1"/>
    <property type="match status" value="1"/>
</dbReference>
<feature type="region of interest" description="Disordered" evidence="1">
    <location>
        <begin position="598"/>
        <end position="671"/>
    </location>
</feature>
<gene>
    <name evidence="4" type="ORF">PPROV_000005800</name>
</gene>
<dbReference type="AlphaFoldDB" id="A0A830H461"/>
<feature type="region of interest" description="Disordered" evidence="1">
    <location>
        <begin position="18"/>
        <end position="50"/>
    </location>
</feature>
<keyword evidence="2" id="KW-0472">Membrane</keyword>
<dbReference type="GO" id="GO:0016567">
    <property type="term" value="P:protein ubiquitination"/>
    <property type="evidence" value="ECO:0007669"/>
    <property type="project" value="UniProtKB-UniPathway"/>
</dbReference>
<keyword evidence="2" id="KW-0812">Transmembrane</keyword>
<dbReference type="InterPro" id="IPR003613">
    <property type="entry name" value="Ubox_domain"/>
</dbReference>
<evidence type="ECO:0000259" key="3">
    <source>
        <dbReference type="PROSITE" id="PS51698"/>
    </source>
</evidence>
<dbReference type="Pfam" id="PF04564">
    <property type="entry name" value="U-box"/>
    <property type="match status" value="1"/>
</dbReference>
<dbReference type="SUPFAM" id="SSF57850">
    <property type="entry name" value="RING/U-box"/>
    <property type="match status" value="1"/>
</dbReference>
<feature type="domain" description="U-box" evidence="3">
    <location>
        <begin position="474"/>
        <end position="547"/>
    </location>
</feature>
<feature type="region of interest" description="Disordered" evidence="1">
    <location>
        <begin position="557"/>
        <end position="585"/>
    </location>
</feature>